<accession>A0A433SCX7</accession>
<gene>
    <name evidence="1" type="ORF">CUZ56_01764</name>
</gene>
<organism evidence="1 2">
    <name type="scientific">Saezia sanguinis</name>
    <dbReference type="NCBI Taxonomy" id="1965230"/>
    <lineage>
        <taxon>Bacteria</taxon>
        <taxon>Pseudomonadati</taxon>
        <taxon>Pseudomonadota</taxon>
        <taxon>Betaproteobacteria</taxon>
        <taxon>Burkholderiales</taxon>
        <taxon>Saeziaceae</taxon>
        <taxon>Saezia</taxon>
    </lineage>
</organism>
<evidence type="ECO:0000313" key="1">
    <source>
        <dbReference type="EMBL" id="RUS66484.1"/>
    </source>
</evidence>
<dbReference type="AlphaFoldDB" id="A0A433SCX7"/>
<reference evidence="1 2" key="1">
    <citation type="submission" date="2018-01" db="EMBL/GenBank/DDBJ databases">
        <title>Saezia sanguinis gen. nov., sp. nov., in the order Burkholderiales isolated from human blood.</title>
        <authorList>
            <person name="Medina-Pascual M.J."/>
            <person name="Valdezate S."/>
            <person name="Monzon S."/>
            <person name="Cuesta I."/>
            <person name="Carrasco G."/>
            <person name="Villalon P."/>
            <person name="Saez-Nieto J.A."/>
        </authorList>
    </citation>
    <scope>NUCLEOTIDE SEQUENCE [LARGE SCALE GENOMIC DNA]</scope>
    <source>
        <strain evidence="1 2">CNM695-12</strain>
    </source>
</reference>
<comment type="caution">
    <text evidence="1">The sequence shown here is derived from an EMBL/GenBank/DDBJ whole genome shotgun (WGS) entry which is preliminary data.</text>
</comment>
<dbReference type="EMBL" id="PQSP01000004">
    <property type="protein sequence ID" value="RUS66484.1"/>
    <property type="molecule type" value="Genomic_DNA"/>
</dbReference>
<protein>
    <submittedName>
        <fullName evidence="1">Uncharacterized protein</fullName>
    </submittedName>
</protein>
<sequence>MADEQVLWHSHALGRFTPGLRSEEQLPRPFALEVDNEGLDNISYVYTDVMMPAAAGDKSMMAQTYNYTSEFWCEQYNKAQAAAAAKKPSVEQIKTYHVLDVEPDTLDHVVVNLRYWRDVSEPDDYVEMIIPRLYMYAVRGQASTGQANSHSGSNAGVAAASRVAA</sequence>
<proteinExistence type="predicted"/>
<name>A0A433SCX7_9BURK</name>
<keyword evidence="2" id="KW-1185">Reference proteome</keyword>
<dbReference type="Proteomes" id="UP000286947">
    <property type="component" value="Unassembled WGS sequence"/>
</dbReference>
<evidence type="ECO:0000313" key="2">
    <source>
        <dbReference type="Proteomes" id="UP000286947"/>
    </source>
</evidence>